<accession>A0ABW5J9D3</accession>
<organism evidence="1 2">
    <name type="scientific">Emticicia soli</name>
    <dbReference type="NCBI Taxonomy" id="2027878"/>
    <lineage>
        <taxon>Bacteria</taxon>
        <taxon>Pseudomonadati</taxon>
        <taxon>Bacteroidota</taxon>
        <taxon>Cytophagia</taxon>
        <taxon>Cytophagales</taxon>
        <taxon>Leadbetterellaceae</taxon>
        <taxon>Emticicia</taxon>
    </lineage>
</organism>
<protein>
    <submittedName>
        <fullName evidence="1">Transposase</fullName>
    </submittedName>
</protein>
<dbReference type="SUPFAM" id="SSF46689">
    <property type="entry name" value="Homeodomain-like"/>
    <property type="match status" value="1"/>
</dbReference>
<evidence type="ECO:0000313" key="1">
    <source>
        <dbReference type="EMBL" id="MFD2522180.1"/>
    </source>
</evidence>
<dbReference type="RefSeq" id="WP_340240496.1">
    <property type="nucleotide sequence ID" value="NZ_JBBEWC010000021.1"/>
</dbReference>
<dbReference type="InterPro" id="IPR009057">
    <property type="entry name" value="Homeodomain-like_sf"/>
</dbReference>
<evidence type="ECO:0000313" key="2">
    <source>
        <dbReference type="Proteomes" id="UP001597510"/>
    </source>
</evidence>
<dbReference type="EMBL" id="JBHULC010000014">
    <property type="protein sequence ID" value="MFD2522180.1"/>
    <property type="molecule type" value="Genomic_DNA"/>
</dbReference>
<dbReference type="Proteomes" id="UP001597510">
    <property type="component" value="Unassembled WGS sequence"/>
</dbReference>
<reference evidence="2" key="1">
    <citation type="journal article" date="2019" name="Int. J. Syst. Evol. Microbiol.">
        <title>The Global Catalogue of Microorganisms (GCM) 10K type strain sequencing project: providing services to taxonomists for standard genome sequencing and annotation.</title>
        <authorList>
            <consortium name="The Broad Institute Genomics Platform"/>
            <consortium name="The Broad Institute Genome Sequencing Center for Infectious Disease"/>
            <person name="Wu L."/>
            <person name="Ma J."/>
        </authorList>
    </citation>
    <scope>NUCLEOTIDE SEQUENCE [LARGE SCALE GENOMIC DNA]</scope>
    <source>
        <strain evidence="2">KCTC 52344</strain>
    </source>
</reference>
<sequence>MRYVRKINPDEVDFLREVSRRSRNYRERERAKAILLSFKGYNVTTLSDIFEVSRATITNWLDAWEARGTKGLKDLPKQSQSVLVKKVNSAALANKELNLSLKNF</sequence>
<proteinExistence type="predicted"/>
<name>A0ABW5J9D3_9BACT</name>
<comment type="caution">
    <text evidence="1">The sequence shown here is derived from an EMBL/GenBank/DDBJ whole genome shotgun (WGS) entry which is preliminary data.</text>
</comment>
<keyword evidence="2" id="KW-1185">Reference proteome</keyword>
<gene>
    <name evidence="1" type="ORF">ACFSR2_14865</name>
</gene>
<dbReference type="Pfam" id="PF13384">
    <property type="entry name" value="HTH_23"/>
    <property type="match status" value="1"/>
</dbReference>